<keyword evidence="5 6" id="KW-0472">Membrane</keyword>
<evidence type="ECO:0000256" key="2">
    <source>
        <dbReference type="ARBA" id="ARBA00009172"/>
    </source>
</evidence>
<feature type="transmembrane region" description="Helical" evidence="6">
    <location>
        <begin position="149"/>
        <end position="168"/>
    </location>
</feature>
<feature type="transmembrane region" description="Helical" evidence="6">
    <location>
        <begin position="81"/>
        <end position="100"/>
    </location>
</feature>
<proteinExistence type="inferred from homology"/>
<dbReference type="InterPro" id="IPR036259">
    <property type="entry name" value="MFS_trans_sf"/>
</dbReference>
<dbReference type="PANTHER" id="PTHR23294:SF5">
    <property type="entry name" value="UNC93-LIKE PROTEIN MFSD11"/>
    <property type="match status" value="1"/>
</dbReference>
<protein>
    <recommendedName>
        <fullName evidence="9">UNC93-like protein MFSD11</fullName>
    </recommendedName>
</protein>
<evidence type="ECO:0000256" key="5">
    <source>
        <dbReference type="ARBA" id="ARBA00023136"/>
    </source>
</evidence>
<keyword evidence="8" id="KW-1185">Reference proteome</keyword>
<accession>A0A401T0I3</accession>
<dbReference type="PANTHER" id="PTHR23294">
    <property type="entry name" value="ET TRANSLATION PRODUCT-RELATED"/>
    <property type="match status" value="1"/>
</dbReference>
<dbReference type="OrthoDB" id="196103at2759"/>
<feature type="transmembrane region" description="Helical" evidence="6">
    <location>
        <begin position="222"/>
        <end position="244"/>
    </location>
</feature>
<dbReference type="OMA" id="HSEINDP"/>
<dbReference type="Proteomes" id="UP000287033">
    <property type="component" value="Unassembled WGS sequence"/>
</dbReference>
<dbReference type="GO" id="GO:0016020">
    <property type="term" value="C:membrane"/>
    <property type="evidence" value="ECO:0007669"/>
    <property type="project" value="UniProtKB-SubCell"/>
</dbReference>
<comment type="similarity">
    <text evidence="2">Belongs to the unc-93 family.</text>
</comment>
<reference evidence="7 8" key="1">
    <citation type="journal article" date="2018" name="Nat. Ecol. Evol.">
        <title>Shark genomes provide insights into elasmobranch evolution and the origin of vertebrates.</title>
        <authorList>
            <person name="Hara Y"/>
            <person name="Yamaguchi K"/>
            <person name="Onimaru K"/>
            <person name="Kadota M"/>
            <person name="Koyanagi M"/>
            <person name="Keeley SD"/>
            <person name="Tatsumi K"/>
            <person name="Tanaka K"/>
            <person name="Motone F"/>
            <person name="Kageyama Y"/>
            <person name="Nozu R"/>
            <person name="Adachi N"/>
            <person name="Nishimura O"/>
            <person name="Nakagawa R"/>
            <person name="Tanegashima C"/>
            <person name="Kiyatake I"/>
            <person name="Matsumoto R"/>
            <person name="Murakumo K"/>
            <person name="Nishida K"/>
            <person name="Terakita A"/>
            <person name="Kuratani S"/>
            <person name="Sato K"/>
            <person name="Hyodo S Kuraku.S."/>
        </authorList>
    </citation>
    <scope>NUCLEOTIDE SEQUENCE [LARGE SCALE GENOMIC DNA]</scope>
</reference>
<dbReference type="AlphaFoldDB" id="A0A401T0I3"/>
<dbReference type="EMBL" id="BEZZ01000792">
    <property type="protein sequence ID" value="GCC36159.1"/>
    <property type="molecule type" value="Genomic_DNA"/>
</dbReference>
<evidence type="ECO:0000313" key="8">
    <source>
        <dbReference type="Proteomes" id="UP000287033"/>
    </source>
</evidence>
<dbReference type="Pfam" id="PF05978">
    <property type="entry name" value="UNC-93"/>
    <property type="match status" value="1"/>
</dbReference>
<evidence type="ECO:0000313" key="7">
    <source>
        <dbReference type="EMBL" id="GCC36159.1"/>
    </source>
</evidence>
<dbReference type="STRING" id="137246.A0A401T0I3"/>
<evidence type="ECO:0000256" key="6">
    <source>
        <dbReference type="SAM" id="Phobius"/>
    </source>
</evidence>
<evidence type="ECO:0000256" key="1">
    <source>
        <dbReference type="ARBA" id="ARBA00004141"/>
    </source>
</evidence>
<dbReference type="InterPro" id="IPR051617">
    <property type="entry name" value="UNC-93-like_regulator"/>
</dbReference>
<gene>
    <name evidence="7" type="ORF">chiPu_0014651</name>
</gene>
<dbReference type="SUPFAM" id="SSF103473">
    <property type="entry name" value="MFS general substrate transporter"/>
    <property type="match status" value="1"/>
</dbReference>
<evidence type="ECO:0008006" key="9">
    <source>
        <dbReference type="Google" id="ProtNLM"/>
    </source>
</evidence>
<evidence type="ECO:0000256" key="4">
    <source>
        <dbReference type="ARBA" id="ARBA00022989"/>
    </source>
</evidence>
<sequence>MGDRKVINVYLLGIGFMLIFTAFTTCGNIEQTVIRSLTNSSFSGSGYNSGYVVSFSKPMTWSFYITSIFIGFAAADHDRSTLFIVLFVISLAGTVILLALKNIKHLHHHSEINDPLLLDSRLLKEKEMSTLDQITSEFRSMLRLFCTKNMLLLSMPIAYSGLVLTFYSGVYGTCIGATRQFGTMAKGLIGLSGIFIGIGEILGGGVFGLLCINNQFRRTSAILLGVIVHFLAFYLIFLIIPGDAPKGGATSGRFEPYLSPSPSAALVSSFLLGLGDSCFNTQLYSILGILYPQQSGPAFAIFKFVQSISAAVAFGYSNYLVLSSQLLLLTTFCFIGTLSFFIVEKIEDNASGLQDF</sequence>
<comment type="subcellular location">
    <subcellularLocation>
        <location evidence="1">Membrane</location>
        <topology evidence="1">Multi-pass membrane protein</topology>
    </subcellularLocation>
</comment>
<keyword evidence="4 6" id="KW-1133">Transmembrane helix</keyword>
<feature type="transmembrane region" description="Helical" evidence="6">
    <location>
        <begin position="322"/>
        <end position="343"/>
    </location>
</feature>
<feature type="transmembrane region" description="Helical" evidence="6">
    <location>
        <begin position="6"/>
        <end position="29"/>
    </location>
</feature>
<comment type="caution">
    <text evidence="7">The sequence shown here is derived from an EMBL/GenBank/DDBJ whole genome shotgun (WGS) entry which is preliminary data.</text>
</comment>
<organism evidence="7 8">
    <name type="scientific">Chiloscyllium punctatum</name>
    <name type="common">Brownbanded bambooshark</name>
    <name type="synonym">Hemiscyllium punctatum</name>
    <dbReference type="NCBI Taxonomy" id="137246"/>
    <lineage>
        <taxon>Eukaryota</taxon>
        <taxon>Metazoa</taxon>
        <taxon>Chordata</taxon>
        <taxon>Craniata</taxon>
        <taxon>Vertebrata</taxon>
        <taxon>Chondrichthyes</taxon>
        <taxon>Elasmobranchii</taxon>
        <taxon>Galeomorphii</taxon>
        <taxon>Galeoidea</taxon>
        <taxon>Orectolobiformes</taxon>
        <taxon>Hemiscylliidae</taxon>
        <taxon>Chiloscyllium</taxon>
    </lineage>
</organism>
<name>A0A401T0I3_CHIPU</name>
<dbReference type="InterPro" id="IPR010291">
    <property type="entry name" value="Ion_channel_UNC-93"/>
</dbReference>
<keyword evidence="3 6" id="KW-0812">Transmembrane</keyword>
<feature type="transmembrane region" description="Helical" evidence="6">
    <location>
        <begin position="188"/>
        <end position="210"/>
    </location>
</feature>
<evidence type="ECO:0000256" key="3">
    <source>
        <dbReference type="ARBA" id="ARBA00022692"/>
    </source>
</evidence>